<keyword evidence="2" id="KW-0812">Transmembrane</keyword>
<evidence type="ECO:0000313" key="4">
    <source>
        <dbReference type="Proteomes" id="UP001631993"/>
    </source>
</evidence>
<feature type="compositionally biased region" description="Pro residues" evidence="1">
    <location>
        <begin position="24"/>
        <end position="38"/>
    </location>
</feature>
<reference evidence="3 4" key="1">
    <citation type="submission" date="2024-12" db="EMBL/GenBank/DDBJ databases">
        <title>Forecasting of Potato common scab and diversities of Pathogenic streptomyces spp. in china.</title>
        <authorList>
            <person name="Handique U."/>
            <person name="Wu J."/>
        </authorList>
    </citation>
    <scope>NUCLEOTIDE SEQUENCE [LARGE SCALE GENOMIC DNA]</scope>
    <source>
        <strain evidence="3 4">ZRIMU1585</strain>
    </source>
</reference>
<dbReference type="Proteomes" id="UP001631993">
    <property type="component" value="Unassembled WGS sequence"/>
</dbReference>
<evidence type="ECO:0000313" key="3">
    <source>
        <dbReference type="EMBL" id="MFM9649830.1"/>
    </source>
</evidence>
<name>A0ABW9IQA8_STRGJ</name>
<gene>
    <name evidence="3" type="ORF">ACKI1S_27240</name>
</gene>
<dbReference type="RefSeq" id="WP_409085232.1">
    <property type="nucleotide sequence ID" value="NZ_JBJVMW010000010.1"/>
</dbReference>
<keyword evidence="2" id="KW-0472">Membrane</keyword>
<keyword evidence="2" id="KW-1133">Transmembrane helix</keyword>
<organism evidence="3 4">
    <name type="scientific">Streptomyces galilaeus</name>
    <dbReference type="NCBI Taxonomy" id="33899"/>
    <lineage>
        <taxon>Bacteria</taxon>
        <taxon>Bacillati</taxon>
        <taxon>Actinomycetota</taxon>
        <taxon>Actinomycetes</taxon>
        <taxon>Kitasatosporales</taxon>
        <taxon>Streptomycetaceae</taxon>
        <taxon>Streptomyces</taxon>
    </lineage>
</organism>
<evidence type="ECO:0000256" key="2">
    <source>
        <dbReference type="SAM" id="Phobius"/>
    </source>
</evidence>
<proteinExistence type="predicted"/>
<evidence type="ECO:0000256" key="1">
    <source>
        <dbReference type="SAM" id="MobiDB-lite"/>
    </source>
</evidence>
<accession>A0ABW9IQA8</accession>
<feature type="transmembrane region" description="Helical" evidence="2">
    <location>
        <begin position="123"/>
        <end position="139"/>
    </location>
</feature>
<protein>
    <submittedName>
        <fullName evidence="3">Uncharacterized protein</fullName>
    </submittedName>
</protein>
<dbReference type="EMBL" id="JBJVNE010000014">
    <property type="protein sequence ID" value="MFM9649830.1"/>
    <property type="molecule type" value="Genomic_DNA"/>
</dbReference>
<feature type="transmembrane region" description="Helical" evidence="2">
    <location>
        <begin position="92"/>
        <end position="111"/>
    </location>
</feature>
<feature type="region of interest" description="Disordered" evidence="1">
    <location>
        <begin position="1"/>
        <end position="59"/>
    </location>
</feature>
<comment type="caution">
    <text evidence="3">The sequence shown here is derived from an EMBL/GenBank/DDBJ whole genome shotgun (WGS) entry which is preliminary data.</text>
</comment>
<feature type="compositionally biased region" description="Pro residues" evidence="1">
    <location>
        <begin position="46"/>
        <end position="59"/>
    </location>
</feature>
<keyword evidence="4" id="KW-1185">Reference proteome</keyword>
<sequence length="194" mass="20698">MVSSDRRPITPTRIIPAGEALPAPAAPPPPRPPAPPARTDPGPDWWRPPPGPSGPPPPVPVDIHVTVTIDAGGPLAVPDPESGTRWWGRIRWGYNAVCAFVGLGLSGPWAWVLQALRDEQSLAGAWVMALIPLAVLFLLDNARRVEARCAHPDLLAPKVRAALARTLLWAAVLATFLTLPITTLVYLMTGVQPS</sequence>
<feature type="transmembrane region" description="Helical" evidence="2">
    <location>
        <begin position="167"/>
        <end position="188"/>
    </location>
</feature>